<proteinExistence type="predicted"/>
<evidence type="ECO:0008006" key="4">
    <source>
        <dbReference type="Google" id="ProtNLM"/>
    </source>
</evidence>
<dbReference type="OrthoDB" id="330806at2157"/>
<name>M0NIJ1_9EURY</name>
<gene>
    <name evidence="2" type="ORF">C468_17174</name>
</gene>
<evidence type="ECO:0000313" key="3">
    <source>
        <dbReference type="Proteomes" id="UP000011546"/>
    </source>
</evidence>
<dbReference type="InterPro" id="IPR006311">
    <property type="entry name" value="TAT_signal"/>
</dbReference>
<dbReference type="AlphaFoldDB" id="M0NIJ1"/>
<dbReference type="PROSITE" id="PS51257">
    <property type="entry name" value="PROKAR_LIPOPROTEIN"/>
    <property type="match status" value="1"/>
</dbReference>
<protein>
    <recommendedName>
        <fullName evidence="4">Pyrrolo-quinoline quinone</fullName>
    </recommendedName>
</protein>
<feature type="compositionally biased region" description="Basic and acidic residues" evidence="1">
    <location>
        <begin position="188"/>
        <end position="205"/>
    </location>
</feature>
<evidence type="ECO:0000313" key="2">
    <source>
        <dbReference type="EMBL" id="EMA56909.1"/>
    </source>
</evidence>
<dbReference type="Proteomes" id="UP000011546">
    <property type="component" value="Unassembled WGS sequence"/>
</dbReference>
<dbReference type="EMBL" id="AOJH01000105">
    <property type="protein sequence ID" value="EMA56909.1"/>
    <property type="molecule type" value="Genomic_DNA"/>
</dbReference>
<keyword evidence="3" id="KW-1185">Reference proteome</keyword>
<reference evidence="2 3" key="1">
    <citation type="journal article" date="2014" name="PLoS Genet.">
        <title>Phylogenetically driven sequencing of extremely halophilic archaea reveals strategies for static and dynamic osmo-response.</title>
        <authorList>
            <person name="Becker E.A."/>
            <person name="Seitzer P.M."/>
            <person name="Tritt A."/>
            <person name="Larsen D."/>
            <person name="Krusor M."/>
            <person name="Yao A.I."/>
            <person name="Wu D."/>
            <person name="Madern D."/>
            <person name="Eisen J.A."/>
            <person name="Darling A.E."/>
            <person name="Facciotti M.T."/>
        </authorList>
    </citation>
    <scope>NUCLEOTIDE SEQUENCE [LARGE SCALE GENOMIC DNA]</scope>
    <source>
        <strain evidence="2 3">JCM 14978</strain>
    </source>
</reference>
<dbReference type="PATRIC" id="fig|1230456.3.peg.3418"/>
<sequence>MTGRDGPENPTRRRFLAAAGVGLAGSVAGCGYRPGGGDLAWESSLGGGGLLRDGDRWFLPASDRLFVVWNRSGRTFDFGTETWRDVENAAVTALDSAGDSRLEAETERQAAGVPAVTETSVVVPVEGGRVTAIDREAAAFDRDERAVDGGADEATERDATRWLSAVGAADADGSSEGDGAAESDGTTDDDRSSESDGATDDDRAASVDAVRASDRLVAAVRRDDVIVLDAATGDRAFGLAAAWPDASDPGPGSVAPDRVAVDGEDVWVAVSGADGESGSEDGPVLARFDRTGERRVARALSSGVDWLAVVDGRVVVGDERADSVSGFDRDLDRRFALDAPTPGERPPIVDGDSSGEALGSRVYLRRGETVRALDVAAGEVAWERDDLPAARGFAADGRGIYAVDRRTSRNGGRRTGPTVVAVGADGADRWSAPLPEGVRVTELFAVGGRLLVVDGDDLYGLRAAPGERWSLLG</sequence>
<feature type="compositionally biased region" description="Acidic residues" evidence="1">
    <location>
        <begin position="173"/>
        <end position="187"/>
    </location>
</feature>
<dbReference type="RefSeq" id="WP_008850080.1">
    <property type="nucleotide sequence ID" value="NZ_AOJH01000105.1"/>
</dbReference>
<dbReference type="STRING" id="1230456.C468_17174"/>
<feature type="region of interest" description="Disordered" evidence="1">
    <location>
        <begin position="167"/>
        <end position="206"/>
    </location>
</feature>
<organism evidence="2 3">
    <name type="scientific">Halorubrum kocurii JCM 14978</name>
    <dbReference type="NCBI Taxonomy" id="1230456"/>
    <lineage>
        <taxon>Archaea</taxon>
        <taxon>Methanobacteriati</taxon>
        <taxon>Methanobacteriota</taxon>
        <taxon>Stenosarchaea group</taxon>
        <taxon>Halobacteria</taxon>
        <taxon>Halobacteriales</taxon>
        <taxon>Haloferacaceae</taxon>
        <taxon>Halorubrum</taxon>
    </lineage>
</organism>
<comment type="caution">
    <text evidence="2">The sequence shown here is derived from an EMBL/GenBank/DDBJ whole genome shotgun (WGS) entry which is preliminary data.</text>
</comment>
<evidence type="ECO:0000256" key="1">
    <source>
        <dbReference type="SAM" id="MobiDB-lite"/>
    </source>
</evidence>
<dbReference type="Gene3D" id="2.130.10.10">
    <property type="entry name" value="YVTN repeat-like/Quinoprotein amine dehydrogenase"/>
    <property type="match status" value="1"/>
</dbReference>
<accession>M0NIJ1</accession>
<dbReference type="PROSITE" id="PS51318">
    <property type="entry name" value="TAT"/>
    <property type="match status" value="1"/>
</dbReference>
<dbReference type="InterPro" id="IPR015943">
    <property type="entry name" value="WD40/YVTN_repeat-like_dom_sf"/>
</dbReference>